<dbReference type="Pfam" id="PF00108">
    <property type="entry name" value="Thiolase_N"/>
    <property type="match status" value="1"/>
</dbReference>
<reference evidence="2 3" key="1">
    <citation type="submission" date="2018-06" db="EMBL/GenBank/DDBJ databases">
        <title>Whole Genome Sequence of an efficient microsymbiont, Rhizobium tropici.</title>
        <authorList>
            <person name="Srinivasan R."/>
            <person name="Singh H.V."/>
            <person name="Srivastava R."/>
            <person name="Kumari B."/>
            <person name="Radhakrishna A."/>
        </authorList>
    </citation>
    <scope>NUCLEOTIDE SEQUENCE [LARGE SCALE GENOMIC DNA]</scope>
    <source>
        <strain evidence="2 3">IGFRI Rhizo-19</strain>
    </source>
</reference>
<accession>A0A329YKP5</accession>
<dbReference type="Gene3D" id="3.40.47.10">
    <property type="match status" value="1"/>
</dbReference>
<evidence type="ECO:0000313" key="2">
    <source>
        <dbReference type="EMBL" id="RAX41150.1"/>
    </source>
</evidence>
<sequence>MRRAFVGCVTFVGKLRTAHLRTSLPVISATAIVSAVDRAGVISADVHELLLGQVLAAGEGRNPVRRAAKDVRMPDEANGEPDATIVTHSLAETEQALSGHAWRDDREYSAYAECVSAIKHHLRNCAKSFYMQAQRVDLNHCLKPARASVR</sequence>
<gene>
    <name evidence="2" type="ORF">DQ393_12845</name>
</gene>
<proteinExistence type="predicted"/>
<evidence type="ECO:0000313" key="3">
    <source>
        <dbReference type="Proteomes" id="UP000251205"/>
    </source>
</evidence>
<dbReference type="EMBL" id="QMKK01000032">
    <property type="protein sequence ID" value="RAX41150.1"/>
    <property type="molecule type" value="Genomic_DNA"/>
</dbReference>
<organism evidence="2 3">
    <name type="scientific">Rhizobium tropici</name>
    <dbReference type="NCBI Taxonomy" id="398"/>
    <lineage>
        <taxon>Bacteria</taxon>
        <taxon>Pseudomonadati</taxon>
        <taxon>Pseudomonadota</taxon>
        <taxon>Alphaproteobacteria</taxon>
        <taxon>Hyphomicrobiales</taxon>
        <taxon>Rhizobiaceae</taxon>
        <taxon>Rhizobium/Agrobacterium group</taxon>
        <taxon>Rhizobium</taxon>
    </lineage>
</organism>
<evidence type="ECO:0000259" key="1">
    <source>
        <dbReference type="Pfam" id="PF00108"/>
    </source>
</evidence>
<dbReference type="InterPro" id="IPR016039">
    <property type="entry name" value="Thiolase-like"/>
</dbReference>
<protein>
    <recommendedName>
        <fullName evidence="1">Thiolase N-terminal domain-containing protein</fullName>
    </recommendedName>
</protein>
<feature type="domain" description="Thiolase N-terminal" evidence="1">
    <location>
        <begin position="10"/>
        <end position="77"/>
    </location>
</feature>
<dbReference type="AlphaFoldDB" id="A0A329YKP5"/>
<dbReference type="GO" id="GO:0016747">
    <property type="term" value="F:acyltransferase activity, transferring groups other than amino-acyl groups"/>
    <property type="evidence" value="ECO:0007669"/>
    <property type="project" value="InterPro"/>
</dbReference>
<dbReference type="InterPro" id="IPR020616">
    <property type="entry name" value="Thiolase_N"/>
</dbReference>
<comment type="caution">
    <text evidence="2">The sequence shown here is derived from an EMBL/GenBank/DDBJ whole genome shotgun (WGS) entry which is preliminary data.</text>
</comment>
<dbReference type="Proteomes" id="UP000251205">
    <property type="component" value="Unassembled WGS sequence"/>
</dbReference>
<name>A0A329YKP5_RHITR</name>